<feature type="compositionally biased region" description="Polar residues" evidence="9">
    <location>
        <begin position="160"/>
        <end position="171"/>
    </location>
</feature>
<feature type="compositionally biased region" description="Low complexity" evidence="9">
    <location>
        <begin position="95"/>
        <end position="104"/>
    </location>
</feature>
<accession>A0A8C2XD99</accession>
<dbReference type="GO" id="GO:0005525">
    <property type="term" value="F:GTP binding"/>
    <property type="evidence" value="ECO:0007669"/>
    <property type="project" value="UniProtKB-KW"/>
</dbReference>
<evidence type="ECO:0000313" key="12">
    <source>
        <dbReference type="Proteomes" id="UP000694565"/>
    </source>
</evidence>
<dbReference type="CDD" id="cd01850">
    <property type="entry name" value="CDC_Septin"/>
    <property type="match status" value="1"/>
</dbReference>
<feature type="compositionally biased region" description="Low complexity" evidence="9">
    <location>
        <begin position="53"/>
        <end position="63"/>
    </location>
</feature>
<gene>
    <name evidence="11" type="primary">LOC117743900</name>
</gene>
<feature type="region of interest" description="Disordered" evidence="9">
    <location>
        <begin position="1"/>
        <end position="113"/>
    </location>
</feature>
<feature type="region of interest" description="Disordered" evidence="9">
    <location>
        <begin position="149"/>
        <end position="215"/>
    </location>
</feature>
<organism evidence="11 12">
    <name type="scientific">Cyclopterus lumpus</name>
    <name type="common">Lumpsucker</name>
    <dbReference type="NCBI Taxonomy" id="8103"/>
    <lineage>
        <taxon>Eukaryota</taxon>
        <taxon>Metazoa</taxon>
        <taxon>Chordata</taxon>
        <taxon>Craniata</taxon>
        <taxon>Vertebrata</taxon>
        <taxon>Euteleostomi</taxon>
        <taxon>Actinopterygii</taxon>
        <taxon>Neopterygii</taxon>
        <taxon>Teleostei</taxon>
        <taxon>Neoteleostei</taxon>
        <taxon>Acanthomorphata</taxon>
        <taxon>Eupercaria</taxon>
        <taxon>Perciformes</taxon>
        <taxon>Cottioidei</taxon>
        <taxon>Cottales</taxon>
        <taxon>Cyclopteridae</taxon>
        <taxon>Cyclopterus</taxon>
    </lineage>
</organism>
<keyword evidence="4 8" id="KW-0547">Nucleotide-binding</keyword>
<keyword evidence="5 8" id="KW-0342">GTP-binding</keyword>
<dbReference type="FunFam" id="3.40.50.300:FF:000143">
    <property type="entry name" value="septin-9 isoform X1"/>
    <property type="match status" value="1"/>
</dbReference>
<keyword evidence="2" id="KW-0963">Cytoplasm</keyword>
<dbReference type="InterPro" id="IPR030379">
    <property type="entry name" value="G_SEPTIN_dom"/>
</dbReference>
<feature type="compositionally biased region" description="Polar residues" evidence="9">
    <location>
        <begin position="64"/>
        <end position="74"/>
    </location>
</feature>
<comment type="subcellular location">
    <subcellularLocation>
        <location evidence="1">Cytoplasm</location>
        <location evidence="1">Cytoskeleton</location>
    </subcellularLocation>
</comment>
<protein>
    <submittedName>
        <fullName evidence="11">Septin 9</fullName>
    </submittedName>
</protein>
<dbReference type="AlphaFoldDB" id="A0A8C2XD99"/>
<evidence type="ECO:0000313" key="11">
    <source>
        <dbReference type="Ensembl" id="ENSCLMP00005013412.1"/>
    </source>
</evidence>
<reference evidence="11" key="1">
    <citation type="submission" date="2025-08" db="UniProtKB">
        <authorList>
            <consortium name="Ensembl"/>
        </authorList>
    </citation>
    <scope>IDENTIFICATION</scope>
</reference>
<keyword evidence="7" id="KW-0131">Cell cycle</keyword>
<feature type="compositionally biased region" description="Basic and acidic residues" evidence="9">
    <location>
        <begin position="172"/>
        <end position="183"/>
    </location>
</feature>
<evidence type="ECO:0000256" key="6">
    <source>
        <dbReference type="ARBA" id="ARBA00023212"/>
    </source>
</evidence>
<reference evidence="11" key="2">
    <citation type="submission" date="2025-09" db="UniProtKB">
        <authorList>
            <consortium name="Ensembl"/>
        </authorList>
    </citation>
    <scope>IDENTIFICATION</scope>
</reference>
<evidence type="ECO:0000256" key="3">
    <source>
        <dbReference type="ARBA" id="ARBA00022618"/>
    </source>
</evidence>
<sequence length="554" mass="62423">QLFPAVKSHHDRRSFEVEDVDTSSHLSPGSRRTTNSPHRNAMSPTSIYNRDLGTATPGTATTTNDNNLNFNQPRSIMGGGGSKTPEPVSRRSELSIDISSSSSRQVDNVTSPASARFAATSTLKRPEVLGHSKTPEMSHKREVTFAKTATDSPVIRRNEGNYNNNGTSRTPEQNHARKFEPPRSEVSLSHSNMSESTKPHHPNPQGKGEKTHGSDFSYVGIDAILEQMRRKAMKQGFELNVMVVGQSGLGKSTLMNTLFKSKVSRKSVQPNPEERIPKTIEIKSISHDIEEKGVRMKLTVIDTPGFGDQINNENCWQPIMKFINDQYEAYLQEEIHINRKKRIPDSRVHCCIYFIPPTGHCLRPLDVEFMRRLSKVVNIVPVIAKADTLTLEERDDFKQTIREELRANGIDVYPQKEFDEDADDRMINDKIREMIPFAVVGSDQEYQVNGKRILGRKTKWGTIEVENIAHCEFAYLRDLLIRTHMQNIKDITGSIHYETYRVRRLNESNGHFSPHPSDHPAAQPKANGQHEEQPGGAAQPNGVAAQHEARSHEM</sequence>
<dbReference type="Ensembl" id="ENSCLMT00005014344.1">
    <property type="protein sequence ID" value="ENSCLMP00005013412.1"/>
    <property type="gene ID" value="ENSCLMG00005004805.1"/>
</dbReference>
<evidence type="ECO:0000256" key="9">
    <source>
        <dbReference type="SAM" id="MobiDB-lite"/>
    </source>
</evidence>
<dbReference type="InterPro" id="IPR027417">
    <property type="entry name" value="P-loop_NTPase"/>
</dbReference>
<dbReference type="Proteomes" id="UP000694565">
    <property type="component" value="Unplaced"/>
</dbReference>
<dbReference type="GO" id="GO:0051301">
    <property type="term" value="P:cell division"/>
    <property type="evidence" value="ECO:0007669"/>
    <property type="project" value="UniProtKB-KW"/>
</dbReference>
<dbReference type="Pfam" id="PF00735">
    <property type="entry name" value="Septin"/>
    <property type="match status" value="1"/>
</dbReference>
<dbReference type="PROSITE" id="PS51719">
    <property type="entry name" value="G_SEPTIN"/>
    <property type="match status" value="1"/>
</dbReference>
<feature type="region of interest" description="Disordered" evidence="9">
    <location>
        <begin position="507"/>
        <end position="554"/>
    </location>
</feature>
<dbReference type="InterPro" id="IPR016491">
    <property type="entry name" value="Septin"/>
</dbReference>
<dbReference type="SUPFAM" id="SSF52540">
    <property type="entry name" value="P-loop containing nucleoside triphosphate hydrolases"/>
    <property type="match status" value="1"/>
</dbReference>
<evidence type="ECO:0000256" key="8">
    <source>
        <dbReference type="RuleBase" id="RU004560"/>
    </source>
</evidence>
<dbReference type="GeneTree" id="ENSGT00940000157195"/>
<dbReference type="GO" id="GO:0005856">
    <property type="term" value="C:cytoskeleton"/>
    <property type="evidence" value="ECO:0007669"/>
    <property type="project" value="UniProtKB-SubCell"/>
</dbReference>
<evidence type="ECO:0000256" key="4">
    <source>
        <dbReference type="ARBA" id="ARBA00022741"/>
    </source>
</evidence>
<keyword evidence="3" id="KW-0132">Cell division</keyword>
<dbReference type="PANTHER" id="PTHR18884">
    <property type="entry name" value="SEPTIN"/>
    <property type="match status" value="1"/>
</dbReference>
<proteinExistence type="inferred from homology"/>
<evidence type="ECO:0000256" key="5">
    <source>
        <dbReference type="ARBA" id="ARBA00023134"/>
    </source>
</evidence>
<evidence type="ECO:0000256" key="7">
    <source>
        <dbReference type="ARBA" id="ARBA00023306"/>
    </source>
</evidence>
<feature type="domain" description="Septin-type G" evidence="10">
    <location>
        <begin position="235"/>
        <end position="507"/>
    </location>
</feature>
<keyword evidence="12" id="KW-1185">Reference proteome</keyword>
<feature type="compositionally biased region" description="Polar residues" evidence="9">
    <location>
        <begin position="186"/>
        <end position="196"/>
    </location>
</feature>
<feature type="compositionally biased region" description="Polar residues" evidence="9">
    <location>
        <begin position="23"/>
        <end position="48"/>
    </location>
</feature>
<comment type="similarity">
    <text evidence="8">Belongs to the TRAFAC class TrmE-Era-EngA-EngB-Septin-like GTPase superfamily. Septin GTPase family.</text>
</comment>
<keyword evidence="6" id="KW-0206">Cytoskeleton</keyword>
<evidence type="ECO:0000256" key="1">
    <source>
        <dbReference type="ARBA" id="ARBA00004245"/>
    </source>
</evidence>
<name>A0A8C2XD99_CYCLU</name>
<evidence type="ECO:0000259" key="10">
    <source>
        <dbReference type="PROSITE" id="PS51719"/>
    </source>
</evidence>
<evidence type="ECO:0000256" key="2">
    <source>
        <dbReference type="ARBA" id="ARBA00022490"/>
    </source>
</evidence>
<dbReference type="Gene3D" id="3.40.50.300">
    <property type="entry name" value="P-loop containing nucleotide triphosphate hydrolases"/>
    <property type="match status" value="1"/>
</dbReference>